<sequence length="183" mass="20516">MRTVKLQVQISVDGFVARPAGEMDWMTWNFDPALAQYINDLTDTVDTMLTGRVLYQGFAPHWESIPEGDPQYPFAQKMNALKKIVFSRTLKSLEWGNSELAKGSMEETVAHVKQQPGKDIIVYGGASTVAWLLEKGLIDELFLFVNPAALGRGLPIFECYQKFRLIEARGFACGIALLHYARA</sequence>
<proteinExistence type="predicted"/>
<dbReference type="GO" id="GO:0008703">
    <property type="term" value="F:5-amino-6-(5-phosphoribosylamino)uracil reductase activity"/>
    <property type="evidence" value="ECO:0007669"/>
    <property type="project" value="InterPro"/>
</dbReference>
<dbReference type="InterPro" id="IPR002734">
    <property type="entry name" value="RibDG_C"/>
</dbReference>
<evidence type="ECO:0000313" key="2">
    <source>
        <dbReference type="EMBL" id="TDX01623.1"/>
    </source>
</evidence>
<dbReference type="InterPro" id="IPR050765">
    <property type="entry name" value="Riboflavin_Biosynth_HTPR"/>
</dbReference>
<keyword evidence="3" id="KW-1185">Reference proteome</keyword>
<organism evidence="2 3">
    <name type="scientific">Dinghuibacter silviterrae</name>
    <dbReference type="NCBI Taxonomy" id="1539049"/>
    <lineage>
        <taxon>Bacteria</taxon>
        <taxon>Pseudomonadati</taxon>
        <taxon>Bacteroidota</taxon>
        <taxon>Chitinophagia</taxon>
        <taxon>Chitinophagales</taxon>
        <taxon>Chitinophagaceae</taxon>
        <taxon>Dinghuibacter</taxon>
    </lineage>
</organism>
<dbReference type="SUPFAM" id="SSF53597">
    <property type="entry name" value="Dihydrofolate reductase-like"/>
    <property type="match status" value="1"/>
</dbReference>
<evidence type="ECO:0000259" key="1">
    <source>
        <dbReference type="Pfam" id="PF01872"/>
    </source>
</evidence>
<evidence type="ECO:0000313" key="3">
    <source>
        <dbReference type="Proteomes" id="UP000294498"/>
    </source>
</evidence>
<dbReference type="GO" id="GO:0009231">
    <property type="term" value="P:riboflavin biosynthetic process"/>
    <property type="evidence" value="ECO:0007669"/>
    <property type="project" value="InterPro"/>
</dbReference>
<dbReference type="OrthoDB" id="195113at2"/>
<dbReference type="RefSeq" id="WP_133994267.1">
    <property type="nucleotide sequence ID" value="NZ_SODV01000001.1"/>
</dbReference>
<dbReference type="PANTHER" id="PTHR38011">
    <property type="entry name" value="DIHYDROFOLATE REDUCTASE FAMILY PROTEIN (AFU_ORTHOLOGUE AFUA_8G06820)"/>
    <property type="match status" value="1"/>
</dbReference>
<dbReference type="Proteomes" id="UP000294498">
    <property type="component" value="Unassembled WGS sequence"/>
</dbReference>
<name>A0A4V3GM11_9BACT</name>
<dbReference type="EMBL" id="SODV01000001">
    <property type="protein sequence ID" value="TDX01623.1"/>
    <property type="molecule type" value="Genomic_DNA"/>
</dbReference>
<dbReference type="AlphaFoldDB" id="A0A4V3GM11"/>
<gene>
    <name evidence="2" type="ORF">EDB95_2664</name>
</gene>
<feature type="domain" description="Bacterial bifunctional deaminase-reductase C-terminal" evidence="1">
    <location>
        <begin position="3"/>
        <end position="174"/>
    </location>
</feature>
<comment type="caution">
    <text evidence="2">The sequence shown here is derived from an EMBL/GenBank/DDBJ whole genome shotgun (WGS) entry which is preliminary data.</text>
</comment>
<dbReference type="Pfam" id="PF01872">
    <property type="entry name" value="RibD_C"/>
    <property type="match status" value="1"/>
</dbReference>
<reference evidence="2 3" key="1">
    <citation type="submission" date="2019-03" db="EMBL/GenBank/DDBJ databases">
        <title>Genomic Encyclopedia of Type Strains, Phase IV (KMG-IV): sequencing the most valuable type-strain genomes for metagenomic binning, comparative biology and taxonomic classification.</title>
        <authorList>
            <person name="Goeker M."/>
        </authorList>
    </citation>
    <scope>NUCLEOTIDE SEQUENCE [LARGE SCALE GENOMIC DNA]</scope>
    <source>
        <strain evidence="2 3">DSM 100059</strain>
    </source>
</reference>
<accession>A0A4V3GM11</accession>
<dbReference type="Gene3D" id="3.40.430.10">
    <property type="entry name" value="Dihydrofolate Reductase, subunit A"/>
    <property type="match status" value="1"/>
</dbReference>
<dbReference type="PANTHER" id="PTHR38011:SF11">
    <property type="entry name" value="2,5-DIAMINO-6-RIBOSYLAMINO-4(3H)-PYRIMIDINONE 5'-PHOSPHATE REDUCTASE"/>
    <property type="match status" value="1"/>
</dbReference>
<protein>
    <submittedName>
        <fullName evidence="2">Dihydrofolate reductase</fullName>
    </submittedName>
</protein>
<dbReference type="InterPro" id="IPR024072">
    <property type="entry name" value="DHFR-like_dom_sf"/>
</dbReference>